<name>A0A0E2APG8_BACFG</name>
<evidence type="ECO:0000313" key="1">
    <source>
        <dbReference type="EMBL" id="EIY96239.1"/>
    </source>
</evidence>
<protein>
    <submittedName>
        <fullName evidence="1">Uncharacterized protein</fullName>
    </submittedName>
</protein>
<reference evidence="1 2" key="1">
    <citation type="submission" date="2012-02" db="EMBL/GenBank/DDBJ databases">
        <title>The Genome Sequence of Bacteroides fragilis CL07T12C05.</title>
        <authorList>
            <consortium name="The Broad Institute Genome Sequencing Platform"/>
            <person name="Earl A."/>
            <person name="Ward D."/>
            <person name="Feldgarden M."/>
            <person name="Gevers D."/>
            <person name="Zitomersky N.L."/>
            <person name="Coyne M.J."/>
            <person name="Comstock L.E."/>
            <person name="Young S.K."/>
            <person name="Zeng Q."/>
            <person name="Gargeya S."/>
            <person name="Fitzgerald M."/>
            <person name="Haas B."/>
            <person name="Abouelleil A."/>
            <person name="Alvarado L."/>
            <person name="Arachchi H.M."/>
            <person name="Berlin A."/>
            <person name="Chapman S.B."/>
            <person name="Gearin G."/>
            <person name="Goldberg J."/>
            <person name="Griggs A."/>
            <person name="Gujja S."/>
            <person name="Hansen M."/>
            <person name="Heiman D."/>
            <person name="Howarth C."/>
            <person name="Larimer J."/>
            <person name="Lui A."/>
            <person name="MacDonald P.J.P."/>
            <person name="McCowen C."/>
            <person name="Montmayeur A."/>
            <person name="Murphy C."/>
            <person name="Neiman D."/>
            <person name="Pearson M."/>
            <person name="Priest M."/>
            <person name="Roberts A."/>
            <person name="Saif S."/>
            <person name="Shea T."/>
            <person name="Sisk P."/>
            <person name="Stolte C."/>
            <person name="Sykes S."/>
            <person name="Wortman J."/>
            <person name="Nusbaum C."/>
            <person name="Birren B."/>
        </authorList>
    </citation>
    <scope>NUCLEOTIDE SEQUENCE [LARGE SCALE GENOMIC DNA]</scope>
    <source>
        <strain evidence="1 2">CL07T12C05</strain>
    </source>
</reference>
<comment type="caution">
    <text evidence="1">The sequence shown here is derived from an EMBL/GenBank/DDBJ whole genome shotgun (WGS) entry which is preliminary data.</text>
</comment>
<evidence type="ECO:0000313" key="2">
    <source>
        <dbReference type="Proteomes" id="UP000003879"/>
    </source>
</evidence>
<dbReference type="HOGENOM" id="CLU_686346_0_0_10"/>
<sequence>MIESEKKRIRKEFQPLTIAVSLKIMTPNSPANQVYNPVANEYDPDRGVTPLVILPEVIANAADGSWDMPYVNSLLAEMNWFANGENISAISSWNGKYSIDTVGDTRGAITISRNVAPGESFELYFEGLIADTRLGVNIPVKTDSIMLTTVDKSEDTYGLSIGDSQIIQYNPFLDKLLLYDYKVANNLISASTANRNAALDENSYERTIPLMVTKGVNKITTGYTIELYQVNSISSQTMLTTANHEIVALSLTSLIMDLRLVEKGDYLLLVKVGGKEVARQQFSVNRVYPKFTCIPASQASINPDEILHRNIAMVQWNGEIVPIPAPIIRMVWFTDSANKTGVQWQEGEKTVIMLDGTGIGETYLDDWLDVYIKAEQKKAFSVLTDGTNEYTDSNGNIYINN</sequence>
<organism evidence="1 2">
    <name type="scientific">Bacteroides fragilis CL07T12C05</name>
    <dbReference type="NCBI Taxonomy" id="997883"/>
    <lineage>
        <taxon>Bacteria</taxon>
        <taxon>Pseudomonadati</taxon>
        <taxon>Bacteroidota</taxon>
        <taxon>Bacteroidia</taxon>
        <taxon>Bacteroidales</taxon>
        <taxon>Bacteroidaceae</taxon>
        <taxon>Bacteroides</taxon>
    </lineage>
</organism>
<gene>
    <name evidence="1" type="ORF">HMPREF1056_02127</name>
</gene>
<dbReference type="Proteomes" id="UP000003879">
    <property type="component" value="Unassembled WGS sequence"/>
</dbReference>
<dbReference type="RefSeq" id="WP_005794386.1">
    <property type="nucleotide sequence ID" value="NZ_JH724215.1"/>
</dbReference>
<dbReference type="PATRIC" id="fig|997883.3.peg.2222"/>
<dbReference type="EMBL" id="AGXN01000012">
    <property type="protein sequence ID" value="EIY96239.1"/>
    <property type="molecule type" value="Genomic_DNA"/>
</dbReference>
<proteinExistence type="predicted"/>
<accession>A0A0E2APG8</accession>
<dbReference type="AlphaFoldDB" id="A0A0E2APG8"/>